<dbReference type="InterPro" id="IPR017451">
    <property type="entry name" value="F-box-assoc_interact_dom"/>
</dbReference>
<dbReference type="InterPro" id="IPR011044">
    <property type="entry name" value="Quino_amine_DH_bsu"/>
</dbReference>
<sequence>ETLPEELISEILSLLKVKSLLRFKCVNKSWNSLISDPFFVKMHLIKSSPNPHILLSSTYFSSTCNVGIHNPSTLRSLPENRSINLFPEVSKYKLMEKRCHIIGSCNGLTCLVISPSSRKNEFYLWNPATRWLSQKVGSFHRGRGRNTAFEFSFGYDNLIEKYKVVAFRPKEVRVFNIGDNVWRHVQSFPMEPYRYSYTYNQLNAGVYLKLNNSLNWFALGDNTRPYYYALQQFFIISLDLGTETYTHFLFPRGFEESVVRPIVCVLMECLCVSHYSKGFDFVIWQMKEFGVGESWMKLLKFDSHGVVNMLPLHVFENGDTLIFASCPNEITCYNSRENRLVRQTTVTNSIHINWFNVTHYVESLVSTY</sequence>
<dbReference type="SUPFAM" id="SSF50969">
    <property type="entry name" value="YVTN repeat-like/Quinoprotein amine dehydrogenase"/>
    <property type="match status" value="1"/>
</dbReference>
<dbReference type="PANTHER" id="PTHR31672:SF13">
    <property type="entry name" value="F-BOX PROTEIN CPR30-LIKE"/>
    <property type="match status" value="1"/>
</dbReference>
<dbReference type="PROSITE" id="PS50181">
    <property type="entry name" value="FBOX"/>
    <property type="match status" value="1"/>
</dbReference>
<organism evidence="2 3">
    <name type="scientific">Pisum sativum</name>
    <name type="common">Garden pea</name>
    <name type="synonym">Lathyrus oleraceus</name>
    <dbReference type="NCBI Taxonomy" id="3888"/>
    <lineage>
        <taxon>Eukaryota</taxon>
        <taxon>Viridiplantae</taxon>
        <taxon>Streptophyta</taxon>
        <taxon>Embryophyta</taxon>
        <taxon>Tracheophyta</taxon>
        <taxon>Spermatophyta</taxon>
        <taxon>Magnoliopsida</taxon>
        <taxon>eudicotyledons</taxon>
        <taxon>Gunneridae</taxon>
        <taxon>Pentapetalae</taxon>
        <taxon>rosids</taxon>
        <taxon>fabids</taxon>
        <taxon>Fabales</taxon>
        <taxon>Fabaceae</taxon>
        <taxon>Papilionoideae</taxon>
        <taxon>50 kb inversion clade</taxon>
        <taxon>NPAAA clade</taxon>
        <taxon>Hologalegina</taxon>
        <taxon>IRL clade</taxon>
        <taxon>Fabeae</taxon>
        <taxon>Lathyrus</taxon>
    </lineage>
</organism>
<dbReference type="InterPro" id="IPR013187">
    <property type="entry name" value="F-box-assoc_dom_typ3"/>
</dbReference>
<dbReference type="NCBIfam" id="TIGR01640">
    <property type="entry name" value="F_box_assoc_1"/>
    <property type="match status" value="1"/>
</dbReference>
<accession>A0A9D4YPJ3</accession>
<proteinExistence type="predicted"/>
<dbReference type="PANTHER" id="PTHR31672">
    <property type="entry name" value="BNACNNG10540D PROTEIN"/>
    <property type="match status" value="1"/>
</dbReference>
<dbReference type="InterPro" id="IPR050796">
    <property type="entry name" value="SCF_F-box_component"/>
</dbReference>
<dbReference type="EMBL" id="JAMSHJ010000001">
    <property type="protein sequence ID" value="KAI5440956.1"/>
    <property type="molecule type" value="Genomic_DNA"/>
</dbReference>
<evidence type="ECO:0000313" key="2">
    <source>
        <dbReference type="EMBL" id="KAI5440956.1"/>
    </source>
</evidence>
<feature type="domain" description="F-box" evidence="1">
    <location>
        <begin position="1"/>
        <end position="42"/>
    </location>
</feature>
<evidence type="ECO:0000313" key="3">
    <source>
        <dbReference type="Proteomes" id="UP001058974"/>
    </source>
</evidence>
<gene>
    <name evidence="2" type="ORF">KIW84_010433</name>
</gene>
<dbReference type="Gramene" id="Psat01G0043300-T1">
    <property type="protein sequence ID" value="KAI5440956.1"/>
    <property type="gene ID" value="KIW84_010433"/>
</dbReference>
<name>A0A9D4YPJ3_PEA</name>
<dbReference type="Proteomes" id="UP001058974">
    <property type="component" value="Chromosome 1"/>
</dbReference>
<feature type="non-terminal residue" evidence="2">
    <location>
        <position position="1"/>
    </location>
</feature>
<dbReference type="SMART" id="SM00256">
    <property type="entry name" value="FBOX"/>
    <property type="match status" value="1"/>
</dbReference>
<evidence type="ECO:0000259" key="1">
    <source>
        <dbReference type="PROSITE" id="PS50181"/>
    </source>
</evidence>
<protein>
    <recommendedName>
        <fullName evidence="1">F-box domain-containing protein</fullName>
    </recommendedName>
</protein>
<dbReference type="InterPro" id="IPR001810">
    <property type="entry name" value="F-box_dom"/>
</dbReference>
<dbReference type="AlphaFoldDB" id="A0A9D4YPJ3"/>
<dbReference type="Pfam" id="PF08268">
    <property type="entry name" value="FBA_3"/>
    <property type="match status" value="1"/>
</dbReference>
<dbReference type="Gene3D" id="1.20.1280.50">
    <property type="match status" value="1"/>
</dbReference>
<dbReference type="SUPFAM" id="SSF81383">
    <property type="entry name" value="F-box domain"/>
    <property type="match status" value="1"/>
</dbReference>
<reference evidence="2 3" key="1">
    <citation type="journal article" date="2022" name="Nat. Genet.">
        <title>Improved pea reference genome and pan-genome highlight genomic features and evolutionary characteristics.</title>
        <authorList>
            <person name="Yang T."/>
            <person name="Liu R."/>
            <person name="Luo Y."/>
            <person name="Hu S."/>
            <person name="Wang D."/>
            <person name="Wang C."/>
            <person name="Pandey M.K."/>
            <person name="Ge S."/>
            <person name="Xu Q."/>
            <person name="Li N."/>
            <person name="Li G."/>
            <person name="Huang Y."/>
            <person name="Saxena R.K."/>
            <person name="Ji Y."/>
            <person name="Li M."/>
            <person name="Yan X."/>
            <person name="He Y."/>
            <person name="Liu Y."/>
            <person name="Wang X."/>
            <person name="Xiang C."/>
            <person name="Varshney R.K."/>
            <person name="Ding H."/>
            <person name="Gao S."/>
            <person name="Zong X."/>
        </authorList>
    </citation>
    <scope>NUCLEOTIDE SEQUENCE [LARGE SCALE GENOMIC DNA]</scope>
    <source>
        <strain evidence="2 3">cv. Zhongwan 6</strain>
    </source>
</reference>
<keyword evidence="3" id="KW-1185">Reference proteome</keyword>
<dbReference type="Pfam" id="PF00646">
    <property type="entry name" value="F-box"/>
    <property type="match status" value="1"/>
</dbReference>
<comment type="caution">
    <text evidence="2">The sequence shown here is derived from an EMBL/GenBank/DDBJ whole genome shotgun (WGS) entry which is preliminary data.</text>
</comment>
<dbReference type="InterPro" id="IPR036047">
    <property type="entry name" value="F-box-like_dom_sf"/>
</dbReference>